<name>A0A9R1H667_WHEAT</name>
<dbReference type="EMBL" id="CM022223">
    <property type="protein sequence ID" value="KAF7058771.1"/>
    <property type="molecule type" value="Genomic_DNA"/>
</dbReference>
<protein>
    <submittedName>
        <fullName evidence="1">Uncharacterized protein</fullName>
    </submittedName>
</protein>
<reference evidence="1" key="1">
    <citation type="journal article" date="2017" name="Gigascience">
        <title>The first near-complete assembly of the hexaploid bread wheat genome, Triticum aestivum.</title>
        <authorList>
            <person name="Zimin A.V."/>
            <person name="Puiu D."/>
            <person name="Hall R."/>
            <person name="Kingan S."/>
            <person name="Clavijo B.J."/>
            <person name="Salzberg S.L."/>
        </authorList>
    </citation>
    <scope>NUCLEOTIDE SEQUENCE</scope>
    <source>
        <tissue evidence="1">Leaf</tissue>
    </source>
</reference>
<feature type="non-terminal residue" evidence="1">
    <location>
        <position position="37"/>
    </location>
</feature>
<evidence type="ECO:0000313" key="1">
    <source>
        <dbReference type="EMBL" id="KAF7058771.1"/>
    </source>
</evidence>
<organism evidence="1">
    <name type="scientific">Triticum aestivum</name>
    <name type="common">Wheat</name>
    <dbReference type="NCBI Taxonomy" id="4565"/>
    <lineage>
        <taxon>Eukaryota</taxon>
        <taxon>Viridiplantae</taxon>
        <taxon>Streptophyta</taxon>
        <taxon>Embryophyta</taxon>
        <taxon>Tracheophyta</taxon>
        <taxon>Spermatophyta</taxon>
        <taxon>Magnoliopsida</taxon>
        <taxon>Liliopsida</taxon>
        <taxon>Poales</taxon>
        <taxon>Poaceae</taxon>
        <taxon>BOP clade</taxon>
        <taxon>Pooideae</taxon>
        <taxon>Triticodae</taxon>
        <taxon>Triticeae</taxon>
        <taxon>Triticinae</taxon>
        <taxon>Triticum</taxon>
    </lineage>
</organism>
<dbReference type="Proteomes" id="UP000815260">
    <property type="component" value="Chromosome 5A"/>
</dbReference>
<proteinExistence type="predicted"/>
<dbReference type="OrthoDB" id="7042322at2759"/>
<sequence>MGSFAKLAKRCVETEAPVMVKIQELLQGATDVMSLAQ</sequence>
<comment type="caution">
    <text evidence="1">The sequence shown here is derived from an EMBL/GenBank/DDBJ whole genome shotgun (WGS) entry which is preliminary data.</text>
</comment>
<gene>
    <name evidence="1" type="ORF">CFC21_065760</name>
</gene>
<dbReference type="AlphaFoldDB" id="A0A9R1H667"/>
<accession>A0A9R1H667</accession>
<reference evidence="1" key="2">
    <citation type="submission" date="2020-03" db="EMBL/GenBank/DDBJ databases">
        <title>The second near-complete assembly of the hexaploid bread wheat (Triticum aestivum) genome.</title>
        <authorList>
            <person name="Zimin A.V."/>
            <person name="Puiu D."/>
            <person name="Shumante A."/>
            <person name="Alonge M."/>
            <person name="Salzberg S.L."/>
        </authorList>
    </citation>
    <scope>NUCLEOTIDE SEQUENCE</scope>
    <source>
        <tissue evidence="1">Leaf</tissue>
    </source>
</reference>